<keyword evidence="15" id="KW-1185">Reference proteome</keyword>
<proteinExistence type="inferred from homology"/>
<evidence type="ECO:0000256" key="5">
    <source>
        <dbReference type="ARBA" id="ARBA00019465"/>
    </source>
</evidence>
<dbReference type="Gene3D" id="1.10.1040.10">
    <property type="entry name" value="N-(1-d-carboxylethyl)-l-norvaline Dehydrogenase, domain 2"/>
    <property type="match status" value="1"/>
</dbReference>
<dbReference type="EMBL" id="CP046522">
    <property type="protein sequence ID" value="QGU94802.1"/>
    <property type="molecule type" value="Genomic_DNA"/>
</dbReference>
<evidence type="ECO:0000259" key="12">
    <source>
        <dbReference type="Pfam" id="PF02558"/>
    </source>
</evidence>
<dbReference type="GO" id="GO:0050661">
    <property type="term" value="F:NADP binding"/>
    <property type="evidence" value="ECO:0007669"/>
    <property type="project" value="TreeGrafter"/>
</dbReference>
<dbReference type="SUPFAM" id="SSF51735">
    <property type="entry name" value="NAD(P)-binding Rossmann-fold domains"/>
    <property type="match status" value="1"/>
</dbReference>
<dbReference type="InterPro" id="IPR013328">
    <property type="entry name" value="6PGD_dom2"/>
</dbReference>
<evidence type="ECO:0000256" key="7">
    <source>
        <dbReference type="ARBA" id="ARBA00022857"/>
    </source>
</evidence>
<evidence type="ECO:0000313" key="15">
    <source>
        <dbReference type="Proteomes" id="UP000422764"/>
    </source>
</evidence>
<keyword evidence="6 11" id="KW-0566">Pantothenate biosynthesis</keyword>
<comment type="similarity">
    <text evidence="3 11">Belongs to the ketopantoate reductase family.</text>
</comment>
<keyword evidence="8 11" id="KW-0560">Oxidoreductase</keyword>
<dbReference type="InterPro" id="IPR013332">
    <property type="entry name" value="KPR_N"/>
</dbReference>
<evidence type="ECO:0000256" key="1">
    <source>
        <dbReference type="ARBA" id="ARBA00002919"/>
    </source>
</evidence>
<dbReference type="SUPFAM" id="SSF48179">
    <property type="entry name" value="6-phosphogluconate dehydrogenase C-terminal domain-like"/>
    <property type="match status" value="1"/>
</dbReference>
<dbReference type="Gene3D" id="3.40.50.720">
    <property type="entry name" value="NAD(P)-binding Rossmann-like Domain"/>
    <property type="match status" value="1"/>
</dbReference>
<dbReference type="Pfam" id="PF02558">
    <property type="entry name" value="ApbA"/>
    <property type="match status" value="1"/>
</dbReference>
<dbReference type="PANTHER" id="PTHR43765">
    <property type="entry name" value="2-DEHYDROPANTOATE 2-REDUCTASE-RELATED"/>
    <property type="match status" value="1"/>
</dbReference>
<dbReference type="InterPro" id="IPR036291">
    <property type="entry name" value="NAD(P)-bd_dom_sf"/>
</dbReference>
<dbReference type="NCBIfam" id="TIGR00745">
    <property type="entry name" value="apbA_panE"/>
    <property type="match status" value="1"/>
</dbReference>
<dbReference type="UniPathway" id="UPA00028">
    <property type="reaction ID" value="UER00004"/>
</dbReference>
<evidence type="ECO:0000256" key="4">
    <source>
        <dbReference type="ARBA" id="ARBA00013014"/>
    </source>
</evidence>
<dbReference type="GO" id="GO:0005737">
    <property type="term" value="C:cytoplasm"/>
    <property type="evidence" value="ECO:0007669"/>
    <property type="project" value="TreeGrafter"/>
</dbReference>
<dbReference type="GO" id="GO:0008677">
    <property type="term" value="F:2-dehydropantoate 2-reductase activity"/>
    <property type="evidence" value="ECO:0007669"/>
    <property type="project" value="UniProtKB-EC"/>
</dbReference>
<dbReference type="InterPro" id="IPR008927">
    <property type="entry name" value="6-PGluconate_DH-like_C_sf"/>
</dbReference>
<evidence type="ECO:0000256" key="3">
    <source>
        <dbReference type="ARBA" id="ARBA00007870"/>
    </source>
</evidence>
<organism evidence="14 15">
    <name type="scientific">Clostridium bovifaecis</name>
    <dbReference type="NCBI Taxonomy" id="2184719"/>
    <lineage>
        <taxon>Bacteria</taxon>
        <taxon>Bacillati</taxon>
        <taxon>Bacillota</taxon>
        <taxon>Clostridia</taxon>
        <taxon>Eubacteriales</taxon>
        <taxon>Clostridiaceae</taxon>
        <taxon>Clostridium</taxon>
    </lineage>
</organism>
<comment type="pathway">
    <text evidence="2 11">Cofactor biosynthesis; (R)-pantothenate biosynthesis; (R)-pantoate from 3-methyl-2-oxobutanoate: step 2/2.</text>
</comment>
<dbReference type="GO" id="GO:0015940">
    <property type="term" value="P:pantothenate biosynthetic process"/>
    <property type="evidence" value="ECO:0007669"/>
    <property type="project" value="UniProtKB-UniPathway"/>
</dbReference>
<protein>
    <recommendedName>
        <fullName evidence="5 11">2-dehydropantoate 2-reductase</fullName>
        <ecNumber evidence="4 11">1.1.1.169</ecNumber>
    </recommendedName>
    <alternativeName>
        <fullName evidence="9 11">Ketopantoate reductase</fullName>
    </alternativeName>
</protein>
<dbReference type="InterPro" id="IPR003710">
    <property type="entry name" value="ApbA"/>
</dbReference>
<keyword evidence="7 11" id="KW-0521">NADP</keyword>
<evidence type="ECO:0000256" key="10">
    <source>
        <dbReference type="ARBA" id="ARBA00048793"/>
    </source>
</evidence>
<evidence type="ECO:0000256" key="8">
    <source>
        <dbReference type="ARBA" id="ARBA00023002"/>
    </source>
</evidence>
<feature type="domain" description="Ketopantoate reductase C-terminal" evidence="13">
    <location>
        <begin position="177"/>
        <end position="318"/>
    </location>
</feature>
<dbReference type="Proteomes" id="UP000422764">
    <property type="component" value="Chromosome"/>
</dbReference>
<evidence type="ECO:0000259" key="13">
    <source>
        <dbReference type="Pfam" id="PF08546"/>
    </source>
</evidence>
<sequence>MRIALMGVGSLGTIIGALVAKNGGEMVLIDANKEHVDALNKNGATVTGKMNLNVPVKAITPEEMTGKYDLVFYLVKQTYNDVALKQLLPYLAEDGFVCTLQNGVPEDAVAEVVGKERTVGGTVGWGATWIGPGISMLTSEPDKMTFDIGEIDGKVTDRIKKAKEVLDLVGKAEIVTNLMGYRWTKLLVNATFSGMSVALGCTYGDILDNEKALKCAQHIADETIKVAHAQNIKIESLQGHNLEILEFNNKVEMGRTTPYYSAIFGPHRGIMASMLQDLEKGRRCEIDAINGIVSKKGKETGVPTPINDKVVEIVKNVENGKMSTVSENLDLFQLPEVPEI</sequence>
<dbReference type="AlphaFoldDB" id="A0A6I6EM57"/>
<evidence type="ECO:0000256" key="6">
    <source>
        <dbReference type="ARBA" id="ARBA00022655"/>
    </source>
</evidence>
<feature type="domain" description="Ketopantoate reductase N-terminal" evidence="12">
    <location>
        <begin position="3"/>
        <end position="146"/>
    </location>
</feature>
<evidence type="ECO:0000256" key="9">
    <source>
        <dbReference type="ARBA" id="ARBA00032024"/>
    </source>
</evidence>
<evidence type="ECO:0000256" key="2">
    <source>
        <dbReference type="ARBA" id="ARBA00004994"/>
    </source>
</evidence>
<dbReference type="InterPro" id="IPR013752">
    <property type="entry name" value="KPA_reductase"/>
</dbReference>
<evidence type="ECO:0000256" key="11">
    <source>
        <dbReference type="RuleBase" id="RU362068"/>
    </source>
</evidence>
<dbReference type="EC" id="1.1.1.169" evidence="4 11"/>
<evidence type="ECO:0000313" key="14">
    <source>
        <dbReference type="EMBL" id="QGU94802.1"/>
    </source>
</evidence>
<comment type="catalytic activity">
    <reaction evidence="10 11">
        <text>(R)-pantoate + NADP(+) = 2-dehydropantoate + NADPH + H(+)</text>
        <dbReference type="Rhea" id="RHEA:16233"/>
        <dbReference type="ChEBI" id="CHEBI:11561"/>
        <dbReference type="ChEBI" id="CHEBI:15378"/>
        <dbReference type="ChEBI" id="CHEBI:15980"/>
        <dbReference type="ChEBI" id="CHEBI:57783"/>
        <dbReference type="ChEBI" id="CHEBI:58349"/>
        <dbReference type="EC" id="1.1.1.169"/>
    </reaction>
</comment>
<reference evidence="14 15" key="1">
    <citation type="submission" date="2019-12" db="EMBL/GenBank/DDBJ databases">
        <title>Genome sequenceing of Clostridium bovifaecis.</title>
        <authorList>
            <person name="Yao Y."/>
        </authorList>
    </citation>
    <scope>NUCLEOTIDE SEQUENCE [LARGE SCALE GENOMIC DNA]</scope>
    <source>
        <strain evidence="14 15">BXX</strain>
    </source>
</reference>
<dbReference type="Pfam" id="PF08546">
    <property type="entry name" value="ApbA_C"/>
    <property type="match status" value="1"/>
</dbReference>
<comment type="function">
    <text evidence="1 11">Catalyzes the NADPH-dependent reduction of ketopantoate into pantoic acid.</text>
</comment>
<name>A0A6I6EM57_9CLOT</name>
<gene>
    <name evidence="14" type="ORF">GOM49_06550</name>
</gene>
<dbReference type="PANTHER" id="PTHR43765:SF2">
    <property type="entry name" value="2-DEHYDROPANTOATE 2-REDUCTASE"/>
    <property type="match status" value="1"/>
</dbReference>
<accession>A0A6I6EM57</accession>
<dbReference type="InterPro" id="IPR050838">
    <property type="entry name" value="Ketopantoate_reductase"/>
</dbReference>